<reference evidence="17 18" key="1">
    <citation type="journal article" date="2020" name="Nat. Food">
        <title>A phased Vanilla planifolia genome enables genetic improvement of flavour and production.</title>
        <authorList>
            <person name="Hasing T."/>
            <person name="Tang H."/>
            <person name="Brym M."/>
            <person name="Khazi F."/>
            <person name="Huang T."/>
            <person name="Chambers A.H."/>
        </authorList>
    </citation>
    <scope>NUCLEOTIDE SEQUENCE [LARGE SCALE GENOMIC DNA]</scope>
    <source>
        <tissue evidence="17">Leaf</tissue>
    </source>
</reference>
<comment type="similarity">
    <text evidence="2 15">Belongs to the iron/ascorbate-dependent oxidoreductase family.</text>
</comment>
<dbReference type="InterPro" id="IPR005123">
    <property type="entry name" value="Oxoglu/Fe-dep_dioxygenase_dom"/>
</dbReference>
<dbReference type="EC" id="1.14.11.9" evidence="10"/>
<evidence type="ECO:0000256" key="10">
    <source>
        <dbReference type="ARBA" id="ARBA00044048"/>
    </source>
</evidence>
<evidence type="ECO:0000259" key="16">
    <source>
        <dbReference type="PROSITE" id="PS51471"/>
    </source>
</evidence>
<dbReference type="Gene3D" id="2.60.120.330">
    <property type="entry name" value="B-lactam Antibiotic, Isopenicillin N Synthase, Chain"/>
    <property type="match status" value="1"/>
</dbReference>
<dbReference type="GO" id="GO:0031418">
    <property type="term" value="F:L-ascorbic acid binding"/>
    <property type="evidence" value="ECO:0007669"/>
    <property type="project" value="UniProtKB-KW"/>
</dbReference>
<dbReference type="OrthoDB" id="288590at2759"/>
<evidence type="ECO:0000313" key="17">
    <source>
        <dbReference type="EMBL" id="KAG0454099.1"/>
    </source>
</evidence>
<dbReference type="SUPFAM" id="SSF51197">
    <property type="entry name" value="Clavaminate synthase-like"/>
    <property type="match status" value="1"/>
</dbReference>
<dbReference type="InterPro" id="IPR026992">
    <property type="entry name" value="DIOX_N"/>
</dbReference>
<comment type="caution">
    <text evidence="17">The sequence shown here is derived from an EMBL/GenBank/DDBJ whole genome shotgun (WGS) entry which is preliminary data.</text>
</comment>
<evidence type="ECO:0000256" key="6">
    <source>
        <dbReference type="ARBA" id="ARBA00023002"/>
    </source>
</evidence>
<dbReference type="AlphaFoldDB" id="A0A835PIZ9"/>
<sequence length="361" mass="40795">MKKREMITSGAPLCLPTTEEKLRDCFIRDEDERPMVAHNDFSNEIPVVSLAGIDDEGEGGQRGEICRRVAAACEEWGMFQVVNHGIDAGLIDDMMRLARDFFALPPEEKRRFYMSDGKRGGFIVSSHLEGEAFQDWRELVSFFSHPLRVRDYSRWPDRPEGWHDVVDNYSAQLMQLARKLLGVLSEAMGLDRDALRRACVEMDQIVVVNFYPKCPQPELTLGFKRHTDTGTVTLLLQDEVGGLQVTKDGGKTWITVQPVPRAFVVSVGDHGHCLSNGRFKNADHRAVVNPEYSRLSIATIQNPAPEAVVYPIAVREGERMVSSESISFAEMFRRKMSRDLEMGRVKKMAMMDKQQQGAIDA</sequence>
<comment type="catalytic activity">
    <reaction evidence="11">
        <text>(S)-eriodictyol + 2-oxoglutarate + O2 = (2R,3R)-dihydroquercetin + succinate + CO2</text>
        <dbReference type="Rhea" id="RHEA:61088"/>
        <dbReference type="ChEBI" id="CHEBI:15379"/>
        <dbReference type="ChEBI" id="CHEBI:16526"/>
        <dbReference type="ChEBI" id="CHEBI:16810"/>
        <dbReference type="ChEBI" id="CHEBI:17948"/>
        <dbReference type="ChEBI" id="CHEBI:28412"/>
        <dbReference type="ChEBI" id="CHEBI:30031"/>
    </reaction>
    <physiologicalReaction direction="left-to-right" evidence="11">
        <dbReference type="Rhea" id="RHEA:61089"/>
    </physiologicalReaction>
</comment>
<keyword evidence="5" id="KW-0223">Dioxygenase</keyword>
<organism evidence="17 18">
    <name type="scientific">Vanilla planifolia</name>
    <name type="common">Vanilla</name>
    <dbReference type="NCBI Taxonomy" id="51239"/>
    <lineage>
        <taxon>Eukaryota</taxon>
        <taxon>Viridiplantae</taxon>
        <taxon>Streptophyta</taxon>
        <taxon>Embryophyta</taxon>
        <taxon>Tracheophyta</taxon>
        <taxon>Spermatophyta</taxon>
        <taxon>Magnoliopsida</taxon>
        <taxon>Liliopsida</taxon>
        <taxon>Asparagales</taxon>
        <taxon>Orchidaceae</taxon>
        <taxon>Vanilloideae</taxon>
        <taxon>Vanilleae</taxon>
        <taxon>Vanilla</taxon>
    </lineage>
</organism>
<dbReference type="Proteomes" id="UP000639772">
    <property type="component" value="Unassembled WGS sequence"/>
</dbReference>
<name>A0A835PIZ9_VANPL</name>
<comment type="pathway">
    <text evidence="9">Flavonoid metabolism.</text>
</comment>
<evidence type="ECO:0000256" key="15">
    <source>
        <dbReference type="RuleBase" id="RU003682"/>
    </source>
</evidence>
<evidence type="ECO:0000256" key="13">
    <source>
        <dbReference type="ARBA" id="ARBA00052727"/>
    </source>
</evidence>
<keyword evidence="7 15" id="KW-0408">Iron</keyword>
<dbReference type="InterPro" id="IPR044861">
    <property type="entry name" value="IPNS-like_FE2OG_OXY"/>
</dbReference>
<dbReference type="Pfam" id="PF03171">
    <property type="entry name" value="2OG-FeII_Oxy"/>
    <property type="match status" value="1"/>
</dbReference>
<dbReference type="InterPro" id="IPR027443">
    <property type="entry name" value="IPNS-like_sf"/>
</dbReference>
<evidence type="ECO:0000256" key="4">
    <source>
        <dbReference type="ARBA" id="ARBA00022896"/>
    </source>
</evidence>
<dbReference type="GO" id="GO:0045486">
    <property type="term" value="F:flavanone 3-dioxygenase activity"/>
    <property type="evidence" value="ECO:0007669"/>
    <property type="project" value="UniProtKB-EC"/>
</dbReference>
<dbReference type="Pfam" id="PF14226">
    <property type="entry name" value="DIOX_N"/>
    <property type="match status" value="1"/>
</dbReference>
<accession>A0A835PIZ9</accession>
<evidence type="ECO:0000256" key="14">
    <source>
        <dbReference type="ARBA" id="ARBA00057600"/>
    </source>
</evidence>
<keyword evidence="3 15" id="KW-0479">Metal-binding</keyword>
<dbReference type="EMBL" id="JADCNM010000014">
    <property type="protein sequence ID" value="KAG0454099.1"/>
    <property type="molecule type" value="Genomic_DNA"/>
</dbReference>
<evidence type="ECO:0000256" key="2">
    <source>
        <dbReference type="ARBA" id="ARBA00008056"/>
    </source>
</evidence>
<dbReference type="PROSITE" id="PS51471">
    <property type="entry name" value="FE2OG_OXY"/>
    <property type="match status" value="1"/>
</dbReference>
<keyword evidence="6 15" id="KW-0560">Oxidoreductase</keyword>
<dbReference type="PANTHER" id="PTHR47991">
    <property type="entry name" value="OXOGLUTARATE/IRON-DEPENDENT DIOXYGENASE"/>
    <property type="match status" value="1"/>
</dbReference>
<gene>
    <name evidence="17" type="ORF">HPP92_025403</name>
</gene>
<evidence type="ECO:0000313" key="18">
    <source>
        <dbReference type="Proteomes" id="UP000639772"/>
    </source>
</evidence>
<evidence type="ECO:0000256" key="1">
    <source>
        <dbReference type="ARBA" id="ARBA00001961"/>
    </source>
</evidence>
<evidence type="ECO:0000256" key="12">
    <source>
        <dbReference type="ARBA" id="ARBA00051643"/>
    </source>
</evidence>
<evidence type="ECO:0000256" key="11">
    <source>
        <dbReference type="ARBA" id="ARBA00051134"/>
    </source>
</evidence>
<evidence type="ECO:0000256" key="7">
    <source>
        <dbReference type="ARBA" id="ARBA00023004"/>
    </source>
</evidence>
<keyword evidence="4" id="KW-0847">Vitamin C</keyword>
<keyword evidence="8" id="KW-0284">Flavonoid biosynthesis</keyword>
<evidence type="ECO:0000256" key="8">
    <source>
        <dbReference type="ARBA" id="ARBA00023241"/>
    </source>
</evidence>
<proteinExistence type="inferred from homology"/>
<protein>
    <recommendedName>
        <fullName evidence="10">flavanone 3-dioxygenase</fullName>
        <ecNumber evidence="10">1.14.11.9</ecNumber>
    </recommendedName>
</protein>
<dbReference type="GO" id="GO:0046872">
    <property type="term" value="F:metal ion binding"/>
    <property type="evidence" value="ECO:0007669"/>
    <property type="project" value="UniProtKB-KW"/>
</dbReference>
<dbReference type="InterPro" id="IPR050295">
    <property type="entry name" value="Plant_2OG-oxidoreductases"/>
</dbReference>
<evidence type="ECO:0000256" key="3">
    <source>
        <dbReference type="ARBA" id="ARBA00022723"/>
    </source>
</evidence>
<comment type="catalytic activity">
    <reaction evidence="12">
        <text>(2S)-naringenin + 2-oxoglutarate + O2 = (2R,3R)-dihydrokaempferol + succinate + CO2</text>
        <dbReference type="Rhea" id="RHEA:61084"/>
        <dbReference type="ChEBI" id="CHEBI:15379"/>
        <dbReference type="ChEBI" id="CHEBI:15401"/>
        <dbReference type="ChEBI" id="CHEBI:16526"/>
        <dbReference type="ChEBI" id="CHEBI:16810"/>
        <dbReference type="ChEBI" id="CHEBI:17846"/>
        <dbReference type="ChEBI" id="CHEBI:30031"/>
    </reaction>
    <physiologicalReaction direction="left-to-right" evidence="12">
        <dbReference type="Rhea" id="RHEA:61085"/>
    </physiologicalReaction>
</comment>
<dbReference type="FunFam" id="2.60.120.330:FF:000016">
    <property type="entry name" value="Naringenin,2-oxoglutarate 3-dioxygenase"/>
    <property type="match status" value="1"/>
</dbReference>
<comment type="catalytic activity">
    <reaction evidence="13">
        <text>a (2S)-flavan-4-one + 2-oxoglutarate + O2 = a (2R,3R)-dihydroflavonol + succinate + CO2</text>
        <dbReference type="Rhea" id="RHEA:18621"/>
        <dbReference type="ChEBI" id="CHEBI:15379"/>
        <dbReference type="ChEBI" id="CHEBI:16526"/>
        <dbReference type="ChEBI" id="CHEBI:16810"/>
        <dbReference type="ChEBI" id="CHEBI:30031"/>
        <dbReference type="ChEBI" id="CHEBI:138188"/>
        <dbReference type="ChEBI" id="CHEBI:140377"/>
        <dbReference type="EC" id="1.14.11.9"/>
    </reaction>
    <physiologicalReaction direction="left-to-right" evidence="13">
        <dbReference type="Rhea" id="RHEA:18622"/>
    </physiologicalReaction>
</comment>
<comment type="cofactor">
    <cofactor evidence="1">
        <name>L-ascorbate</name>
        <dbReference type="ChEBI" id="CHEBI:38290"/>
    </cofactor>
</comment>
<evidence type="ECO:0000256" key="9">
    <source>
        <dbReference type="ARBA" id="ARBA00034479"/>
    </source>
</evidence>
<evidence type="ECO:0000256" key="5">
    <source>
        <dbReference type="ARBA" id="ARBA00022964"/>
    </source>
</evidence>
<dbReference type="GO" id="GO:0009813">
    <property type="term" value="P:flavonoid biosynthetic process"/>
    <property type="evidence" value="ECO:0007669"/>
    <property type="project" value="UniProtKB-KW"/>
</dbReference>
<feature type="domain" description="Fe2OG dioxygenase" evidence="16">
    <location>
        <begin position="201"/>
        <end position="303"/>
    </location>
</feature>
<comment type="function">
    <text evidence="14">Catalyzes the 3-beta-hydroxylation of (2S)-flavanones to 2R,3R-dihydroflavonols, which are intermediates in the biosynthesis of flavonols, anthocyanidins, catechins and proanthocyanidins in plants. Can act on naringenin to produce dihydrokaempferol, and on eriodictyol to produced dihydroquercetin.</text>
</comment>